<name>A0AAV2R2S3_MEGNR</name>
<organism evidence="1 2">
    <name type="scientific">Meganyctiphanes norvegica</name>
    <name type="common">Northern krill</name>
    <name type="synonym">Thysanopoda norvegica</name>
    <dbReference type="NCBI Taxonomy" id="48144"/>
    <lineage>
        <taxon>Eukaryota</taxon>
        <taxon>Metazoa</taxon>
        <taxon>Ecdysozoa</taxon>
        <taxon>Arthropoda</taxon>
        <taxon>Crustacea</taxon>
        <taxon>Multicrustacea</taxon>
        <taxon>Malacostraca</taxon>
        <taxon>Eumalacostraca</taxon>
        <taxon>Eucarida</taxon>
        <taxon>Euphausiacea</taxon>
        <taxon>Euphausiidae</taxon>
        <taxon>Meganyctiphanes</taxon>
    </lineage>
</organism>
<protein>
    <recommendedName>
        <fullName evidence="3">Lipocalin/cytosolic fatty-acid binding domain-containing protein</fullName>
    </recommendedName>
</protein>
<dbReference type="Proteomes" id="UP001497623">
    <property type="component" value="Unassembled WGS sequence"/>
</dbReference>
<dbReference type="EMBL" id="CAXKWB010015175">
    <property type="protein sequence ID" value="CAL4112913.1"/>
    <property type="molecule type" value="Genomic_DNA"/>
</dbReference>
<dbReference type="Gene3D" id="2.40.128.20">
    <property type="match status" value="1"/>
</dbReference>
<dbReference type="SUPFAM" id="SSF50814">
    <property type="entry name" value="Lipocalins"/>
    <property type="match status" value="1"/>
</dbReference>
<evidence type="ECO:0000313" key="1">
    <source>
        <dbReference type="EMBL" id="CAL4112913.1"/>
    </source>
</evidence>
<comment type="caution">
    <text evidence="1">The sequence shown here is derived from an EMBL/GenBank/DDBJ whole genome shotgun (WGS) entry which is preliminary data.</text>
</comment>
<dbReference type="InterPro" id="IPR012674">
    <property type="entry name" value="Calycin"/>
</dbReference>
<proteinExistence type="predicted"/>
<feature type="non-terminal residue" evidence="1">
    <location>
        <position position="1"/>
    </location>
</feature>
<evidence type="ECO:0000313" key="2">
    <source>
        <dbReference type="Proteomes" id="UP001497623"/>
    </source>
</evidence>
<gene>
    <name evidence="1" type="ORF">MNOR_LOCUS20002</name>
</gene>
<keyword evidence="2" id="KW-1185">Reference proteome</keyword>
<accession>A0AAV2R2S3</accession>
<sequence>GLGVDQWNIALRYQVVMTDFDNYLVVYSCNTFPIPDAPVQLKTELGYIQSRTSTLPEDTIRMIKDYLEKFNVDSGKFVPTKQEGCDRPPIKAYHQFSQQ</sequence>
<evidence type="ECO:0008006" key="3">
    <source>
        <dbReference type="Google" id="ProtNLM"/>
    </source>
</evidence>
<reference evidence="1 2" key="1">
    <citation type="submission" date="2024-05" db="EMBL/GenBank/DDBJ databases">
        <authorList>
            <person name="Wallberg A."/>
        </authorList>
    </citation>
    <scope>NUCLEOTIDE SEQUENCE [LARGE SCALE GENOMIC DNA]</scope>
</reference>
<dbReference type="AlphaFoldDB" id="A0AAV2R2S3"/>